<keyword evidence="10" id="KW-1185">Reference proteome</keyword>
<evidence type="ECO:0000256" key="7">
    <source>
        <dbReference type="PIRSR" id="PIRSR604808-3"/>
    </source>
</evidence>
<dbReference type="GO" id="GO:0004519">
    <property type="term" value="F:endonuclease activity"/>
    <property type="evidence" value="ECO:0007669"/>
    <property type="project" value="InterPro"/>
</dbReference>
<comment type="caution">
    <text evidence="9">The sequence shown here is derived from an EMBL/GenBank/DDBJ whole genome shotgun (WGS) entry which is preliminary data.</text>
</comment>
<dbReference type="GO" id="GO:0003677">
    <property type="term" value="F:DNA binding"/>
    <property type="evidence" value="ECO:0007669"/>
    <property type="project" value="InterPro"/>
</dbReference>
<dbReference type="InterPro" id="IPR004808">
    <property type="entry name" value="AP_endonuc_1"/>
</dbReference>
<evidence type="ECO:0000256" key="1">
    <source>
        <dbReference type="ARBA" id="ARBA00007092"/>
    </source>
</evidence>
<feature type="site" description="Interaction with DNA substrate" evidence="7">
    <location>
        <position position="263"/>
    </location>
</feature>
<dbReference type="CDD" id="cd09086">
    <property type="entry name" value="ExoIII-like_AP-endo"/>
    <property type="match status" value="1"/>
</dbReference>
<dbReference type="NCBIfam" id="TIGR00195">
    <property type="entry name" value="exoDNase_III"/>
    <property type="match status" value="1"/>
</dbReference>
<dbReference type="PANTHER" id="PTHR43250">
    <property type="entry name" value="EXODEOXYRIBONUCLEASE III"/>
    <property type="match status" value="1"/>
</dbReference>
<feature type="domain" description="Endonuclease/exonuclease/phosphatase" evidence="8">
    <location>
        <begin position="5"/>
        <end position="263"/>
    </location>
</feature>
<feature type="binding site" evidence="6">
    <location>
        <position position="262"/>
    </location>
    <ligand>
        <name>Mg(2+)</name>
        <dbReference type="ChEBI" id="CHEBI:18420"/>
        <label>1</label>
    </ligand>
</feature>
<dbReference type="Gene3D" id="3.60.10.10">
    <property type="entry name" value="Endonuclease/exonuclease/phosphatase"/>
    <property type="match status" value="1"/>
</dbReference>
<dbReference type="GO" id="GO:0006281">
    <property type="term" value="P:DNA repair"/>
    <property type="evidence" value="ECO:0007669"/>
    <property type="project" value="InterPro"/>
</dbReference>
<feature type="active site" description="Proton donor/acceptor" evidence="5">
    <location>
        <position position="153"/>
    </location>
</feature>
<dbReference type="GO" id="GO:0008311">
    <property type="term" value="F:double-stranded DNA 3'-5' DNA exonuclease activity"/>
    <property type="evidence" value="ECO:0007669"/>
    <property type="project" value="UniProtKB-EC"/>
</dbReference>
<proteinExistence type="inferred from homology"/>
<dbReference type="SUPFAM" id="SSF56219">
    <property type="entry name" value="DNase I-like"/>
    <property type="match status" value="1"/>
</dbReference>
<sequence>MLTLVSFNINGLRARLHQLQALCEYLQPDIIGLQESKVADESFPTAAITSFGYLAHPYGQKAHYGVALLSKTAPLSIQKGLPTDSLDAQRRLIIGRFLLDDGTPLHIINGYFPQGESRQHPTKFINKQQFYADLITYLDTHHTPNDALIVMGDMNVAPEDKDVGIGADNARRWIQSGKCGFLPEERAWLRALLAWGLYDSWRVFNPDITNEFTWFDYRSRGFERTPRRGLRVDLILVTARVRDRLNAVGIDTITRSLPRPSDHCPVWISII</sequence>
<accession>A0A839HJ95</accession>
<feature type="site" description="Important for catalytic activity" evidence="7">
    <location>
        <position position="233"/>
    </location>
</feature>
<feature type="binding site" evidence="6">
    <location>
        <position position="8"/>
    </location>
    <ligand>
        <name>Mg(2+)</name>
        <dbReference type="ChEBI" id="CHEBI:18420"/>
        <label>1</label>
    </ligand>
</feature>
<keyword evidence="2 6" id="KW-0479">Metal-binding</keyword>
<feature type="site" description="Transition state stabilizer" evidence="7">
    <location>
        <position position="155"/>
    </location>
</feature>
<feature type="binding site" evidence="6">
    <location>
        <position position="35"/>
    </location>
    <ligand>
        <name>Mg(2+)</name>
        <dbReference type="ChEBI" id="CHEBI:18420"/>
        <label>1</label>
    </ligand>
</feature>
<evidence type="ECO:0000256" key="2">
    <source>
        <dbReference type="ARBA" id="ARBA00022723"/>
    </source>
</evidence>
<keyword evidence="4 6" id="KW-0460">Magnesium</keyword>
<dbReference type="EC" id="3.1.11.2" evidence="9"/>
<feature type="binding site" evidence="6">
    <location>
        <position position="263"/>
    </location>
    <ligand>
        <name>Mg(2+)</name>
        <dbReference type="ChEBI" id="CHEBI:18420"/>
        <label>1</label>
    </ligand>
</feature>
<organism evidence="9 10">
    <name type="scientific">Thiospirillum jenense</name>
    <dbReference type="NCBI Taxonomy" id="1653858"/>
    <lineage>
        <taxon>Bacteria</taxon>
        <taxon>Pseudomonadati</taxon>
        <taxon>Pseudomonadota</taxon>
        <taxon>Gammaproteobacteria</taxon>
        <taxon>Chromatiales</taxon>
        <taxon>Chromatiaceae</taxon>
        <taxon>Thiospirillum</taxon>
    </lineage>
</organism>
<feature type="active site" description="Proton acceptor" evidence="5">
    <location>
        <position position="263"/>
    </location>
</feature>
<dbReference type="PROSITE" id="PS00726">
    <property type="entry name" value="AP_NUCLEASE_F1_1"/>
    <property type="match status" value="1"/>
</dbReference>
<dbReference type="GO" id="GO:0046872">
    <property type="term" value="F:metal ion binding"/>
    <property type="evidence" value="ECO:0007669"/>
    <property type="project" value="UniProtKB-KW"/>
</dbReference>
<dbReference type="Pfam" id="PF03372">
    <property type="entry name" value="Exo_endo_phos"/>
    <property type="match status" value="1"/>
</dbReference>
<feature type="active site" evidence="5">
    <location>
        <position position="111"/>
    </location>
</feature>
<dbReference type="AlphaFoldDB" id="A0A839HJ95"/>
<name>A0A839HJ95_9GAMM</name>
<dbReference type="RefSeq" id="WP_182584328.1">
    <property type="nucleotide sequence ID" value="NZ_JABVCQ010000024.1"/>
</dbReference>
<dbReference type="Proteomes" id="UP000548632">
    <property type="component" value="Unassembled WGS sequence"/>
</dbReference>
<dbReference type="PANTHER" id="PTHR43250:SF2">
    <property type="entry name" value="EXODEOXYRIBONUCLEASE III"/>
    <property type="match status" value="1"/>
</dbReference>
<dbReference type="InterPro" id="IPR037493">
    <property type="entry name" value="ExoIII-like"/>
</dbReference>
<protein>
    <submittedName>
        <fullName evidence="9">Exodeoxyribonuclease III</fullName>
        <ecNumber evidence="9">3.1.11.2</ecNumber>
    </submittedName>
</protein>
<dbReference type="EMBL" id="JABVCQ010000024">
    <property type="protein sequence ID" value="MBB1126699.1"/>
    <property type="molecule type" value="Genomic_DNA"/>
</dbReference>
<gene>
    <name evidence="9" type="primary">xthA</name>
    <name evidence="9" type="ORF">HUK38_10725</name>
</gene>
<dbReference type="PROSITE" id="PS51435">
    <property type="entry name" value="AP_NUCLEASE_F1_4"/>
    <property type="match status" value="1"/>
</dbReference>
<feature type="binding site" evidence="6">
    <location>
        <position position="155"/>
    </location>
    <ligand>
        <name>Mg(2+)</name>
        <dbReference type="ChEBI" id="CHEBI:18420"/>
        <label>1</label>
    </ligand>
</feature>
<evidence type="ECO:0000313" key="10">
    <source>
        <dbReference type="Proteomes" id="UP000548632"/>
    </source>
</evidence>
<keyword evidence="3 9" id="KW-0378">Hydrolase</keyword>
<evidence type="ECO:0000259" key="8">
    <source>
        <dbReference type="Pfam" id="PF03372"/>
    </source>
</evidence>
<dbReference type="InterPro" id="IPR020847">
    <property type="entry name" value="AP_endonuclease_F1_BS"/>
</dbReference>
<evidence type="ECO:0000256" key="3">
    <source>
        <dbReference type="ARBA" id="ARBA00022801"/>
    </source>
</evidence>
<evidence type="ECO:0000256" key="6">
    <source>
        <dbReference type="PIRSR" id="PIRSR604808-2"/>
    </source>
</evidence>
<dbReference type="NCBIfam" id="TIGR00633">
    <property type="entry name" value="xth"/>
    <property type="match status" value="1"/>
</dbReference>
<evidence type="ECO:0000313" key="9">
    <source>
        <dbReference type="EMBL" id="MBB1126699.1"/>
    </source>
</evidence>
<dbReference type="InterPro" id="IPR036691">
    <property type="entry name" value="Endo/exonu/phosph_ase_sf"/>
</dbReference>
<dbReference type="NCBIfam" id="NF008733">
    <property type="entry name" value="PRK11756.1"/>
    <property type="match status" value="1"/>
</dbReference>
<evidence type="ECO:0000256" key="4">
    <source>
        <dbReference type="ARBA" id="ARBA00022842"/>
    </source>
</evidence>
<feature type="binding site" evidence="6">
    <location>
        <position position="153"/>
    </location>
    <ligand>
        <name>Mg(2+)</name>
        <dbReference type="ChEBI" id="CHEBI:18420"/>
        <label>1</label>
    </ligand>
</feature>
<reference evidence="9 10" key="1">
    <citation type="journal article" date="2020" name="Arch. Microbiol.">
        <title>The genome sequence of the giant phototrophic gammaproteobacterium Thiospirillum jenense gives insight into its physiological properties and phylogenetic relationships.</title>
        <authorList>
            <person name="Imhoff J.F."/>
            <person name="Meyer T.E."/>
            <person name="Kyndt J.A."/>
        </authorList>
    </citation>
    <scope>NUCLEOTIDE SEQUENCE [LARGE SCALE GENOMIC DNA]</scope>
    <source>
        <strain evidence="9 10">DSM 216</strain>
    </source>
</reference>
<evidence type="ECO:0000256" key="5">
    <source>
        <dbReference type="PIRSR" id="PIRSR604808-1"/>
    </source>
</evidence>
<comment type="cofactor">
    <cofactor evidence="6">
        <name>Mg(2+)</name>
        <dbReference type="ChEBI" id="CHEBI:18420"/>
    </cofactor>
    <cofactor evidence="6">
        <name>Mn(2+)</name>
        <dbReference type="ChEBI" id="CHEBI:29035"/>
    </cofactor>
    <text evidence="6">Probably binds two magnesium or manganese ions per subunit.</text>
</comment>
<keyword evidence="6" id="KW-0464">Manganese</keyword>
<comment type="similarity">
    <text evidence="1">Belongs to the DNA repair enzymes AP/ExoA family.</text>
</comment>
<dbReference type="InterPro" id="IPR005135">
    <property type="entry name" value="Endo/exonuclease/phosphatase"/>
</dbReference>